<feature type="compositionally biased region" description="Basic and acidic residues" evidence="1">
    <location>
        <begin position="973"/>
        <end position="990"/>
    </location>
</feature>
<feature type="region of interest" description="Disordered" evidence="1">
    <location>
        <begin position="1157"/>
        <end position="1179"/>
    </location>
</feature>
<dbReference type="Proteomes" id="UP001437256">
    <property type="component" value="Unassembled WGS sequence"/>
</dbReference>
<dbReference type="EMBL" id="JBBXMP010000145">
    <property type="protein sequence ID" value="KAL0061180.1"/>
    <property type="molecule type" value="Genomic_DNA"/>
</dbReference>
<proteinExistence type="predicted"/>
<evidence type="ECO:0000256" key="1">
    <source>
        <dbReference type="SAM" id="MobiDB-lite"/>
    </source>
</evidence>
<feature type="compositionally biased region" description="Basic and acidic residues" evidence="1">
    <location>
        <begin position="869"/>
        <end position="900"/>
    </location>
</feature>
<dbReference type="InterPro" id="IPR040521">
    <property type="entry name" value="KDZ"/>
</dbReference>
<feature type="region of interest" description="Disordered" evidence="1">
    <location>
        <begin position="957"/>
        <end position="990"/>
    </location>
</feature>
<dbReference type="InterPro" id="IPR041457">
    <property type="entry name" value="CxC2_KDZ-assoc"/>
</dbReference>
<dbReference type="Pfam" id="PF18758">
    <property type="entry name" value="KDZ"/>
    <property type="match status" value="1"/>
</dbReference>
<protein>
    <recommendedName>
        <fullName evidence="2">CxC2-like cysteine cluster KDZ transposase-associated domain-containing protein</fullName>
    </recommendedName>
</protein>
<feature type="region of interest" description="Disordered" evidence="1">
    <location>
        <begin position="869"/>
        <end position="901"/>
    </location>
</feature>
<evidence type="ECO:0000313" key="4">
    <source>
        <dbReference type="Proteomes" id="UP001437256"/>
    </source>
</evidence>
<feature type="domain" description="CxC2-like cysteine cluster KDZ transposase-associated" evidence="2">
    <location>
        <begin position="178"/>
        <end position="276"/>
    </location>
</feature>
<dbReference type="Pfam" id="PF18803">
    <property type="entry name" value="CxC2"/>
    <property type="match status" value="1"/>
</dbReference>
<name>A0ABR2ZIK9_9AGAR</name>
<organism evidence="3 4">
    <name type="scientific">Marasmius tenuissimus</name>
    <dbReference type="NCBI Taxonomy" id="585030"/>
    <lineage>
        <taxon>Eukaryota</taxon>
        <taxon>Fungi</taxon>
        <taxon>Dikarya</taxon>
        <taxon>Basidiomycota</taxon>
        <taxon>Agaricomycotina</taxon>
        <taxon>Agaricomycetes</taxon>
        <taxon>Agaricomycetidae</taxon>
        <taxon>Agaricales</taxon>
        <taxon>Marasmiineae</taxon>
        <taxon>Marasmiaceae</taxon>
        <taxon>Marasmius</taxon>
    </lineage>
</organism>
<evidence type="ECO:0000259" key="2">
    <source>
        <dbReference type="Pfam" id="PF18803"/>
    </source>
</evidence>
<keyword evidence="4" id="KW-1185">Reference proteome</keyword>
<comment type="caution">
    <text evidence="3">The sequence shown here is derived from an EMBL/GenBank/DDBJ whole genome shotgun (WGS) entry which is preliminary data.</text>
</comment>
<feature type="compositionally biased region" description="Basic and acidic residues" evidence="1">
    <location>
        <begin position="64"/>
        <end position="74"/>
    </location>
</feature>
<feature type="region of interest" description="Disordered" evidence="1">
    <location>
        <begin position="35"/>
        <end position="89"/>
    </location>
</feature>
<accession>A0ABR2ZIK9</accession>
<gene>
    <name evidence="3" type="ORF">AAF712_012000</name>
</gene>
<feature type="compositionally biased region" description="Polar residues" evidence="1">
    <location>
        <begin position="1169"/>
        <end position="1179"/>
    </location>
</feature>
<reference evidence="3 4" key="1">
    <citation type="submission" date="2024-05" db="EMBL/GenBank/DDBJ databases">
        <title>A draft genome resource for the thread blight pathogen Marasmius tenuissimus strain MS-2.</title>
        <authorList>
            <person name="Yulfo-Soto G.E."/>
            <person name="Baruah I.K."/>
            <person name="Amoako-Attah I."/>
            <person name="Bukari Y."/>
            <person name="Meinhardt L.W."/>
            <person name="Bailey B.A."/>
            <person name="Cohen S.P."/>
        </authorList>
    </citation>
    <scope>NUCLEOTIDE SEQUENCE [LARGE SCALE GENOMIC DNA]</scope>
    <source>
        <strain evidence="3 4">MS-2</strain>
    </source>
</reference>
<evidence type="ECO:0000313" key="3">
    <source>
        <dbReference type="EMBL" id="KAL0061180.1"/>
    </source>
</evidence>
<dbReference type="CDD" id="cd19757">
    <property type="entry name" value="Bbox1"/>
    <property type="match status" value="1"/>
</dbReference>
<sequence>MTEKRKPTITDLLQSNIAKPPIAKRARLGNTVTTIAQDPSGLPAFSVRGQAQPLAGPSTSGKPVVDDRETKKEEDADDDEAAESRAARSSETLKDFEAIVGELTTWLLLHEYDSNLNLPCSCGTGERIVQCQDCQDFEICCKDCWILRHRTNPWHWARVWNGSFFERSDISTLREDFAVQLGHHGHPCPVLDKPTGVKFTVVHSNGVHGTSLSFCNCGSTKRVQQLMRSRLFPSSAREPETAYTFAMLKEYNIQALQGQLPAYDWIFALRRLTDNAHTHLVQDPYMPFMLAVRVWRFIHDRLRYGEFFSLIPRTLPHLPAGTFVTRCPSCPDPDMNMGDGWEETPQYLRHLNMMYTTLDGNSKTRRFRKRGSGKDHSLYRGRSYFADDRKYAKFLAEAGKTKFIEPVPDCDNVKAVTKLTELAAHGMAVTGTVNHQCSHVFIMGVTDMYGSENQANVDAAFSRGYTLYGYEDKKIKSSKSHRNLVPHKQSYDAECAYAVNQLVRFATFKYLSRQREFVNRLERGIPVLHLTGHKVRICKVIFALFYQWCNGHFTGEGAEQAWPFLNKVATFSCQAGPGHRHDLHITYYNDHNRKKVINLAYLTARELVIAAAQFEDHMSEFQQLSLVHEDSVAEWSRQDMVPKEKNGSWIDPHHRPEGAKAPTVASVLEDIARVDGGGISLAIPKVGLDIEAYWRKAFEAEDIRERIIVLKQKPHLTQMETTTIEDLRNRLVEVLNDFRERQTIVTPRLPDRFKEGQSEDVEGFILGLPSDMTNEERSSYGTTQLGDQEGTLRTSHAYDTVNAIQSTCRKLEILFVYKEFNVSTDAMRTRTGKSIQNVVDIRTRQLAVYNNNRAMLIRLQRIPEGVSADHSELPPLCKEDTERKDVNTKRRLGDSKRRDGALWTTGPSTLHKLLQIQLGLGRVIKHRELTSATKMTRREVSLSRSLWVGLFRATKETKPNRDPAETALPRSNAELRDAKRDKQFTKPDNEGRLWTLGARRGLNPKDTAAMDEFEEAGDRISWTRQRAEVYRWMEEFERKHAEFHRMIRYLKKMAMVWRQIAESPEDPANAVEKLDANPEAYAAKLCALRARASRQASVWEDLAEVALAQFEQVSYPAFFDLDKPLYPRVEIFRKEQFEWATALDIQRADLVYGAMKAGTQRSKPAPAESASNTKGKQRA</sequence>